<evidence type="ECO:0000256" key="1">
    <source>
        <dbReference type="SAM" id="MobiDB-lite"/>
    </source>
</evidence>
<dbReference type="EMBL" id="KL596871">
    <property type="protein sequence ID" value="KER22978.1"/>
    <property type="molecule type" value="Genomic_DNA"/>
</dbReference>
<evidence type="ECO:0000313" key="2">
    <source>
        <dbReference type="EMBL" id="KER22978.1"/>
    </source>
</evidence>
<reference evidence="2 3" key="1">
    <citation type="submission" date="2013-11" db="EMBL/GenBank/DDBJ databases">
        <title>Opisthorchis viverrini - life in the bile duct.</title>
        <authorList>
            <person name="Young N.D."/>
            <person name="Nagarajan N."/>
            <person name="Lin S.J."/>
            <person name="Korhonen P.K."/>
            <person name="Jex A.R."/>
            <person name="Hall R.S."/>
            <person name="Safavi-Hemami H."/>
            <person name="Kaewkong W."/>
            <person name="Bertrand D."/>
            <person name="Gao S."/>
            <person name="Seet Q."/>
            <person name="Wongkham S."/>
            <person name="Teh B.T."/>
            <person name="Wongkham C."/>
            <person name="Intapan P.M."/>
            <person name="Maleewong W."/>
            <person name="Yang X."/>
            <person name="Hu M."/>
            <person name="Wang Z."/>
            <person name="Hofmann A."/>
            <person name="Sternberg P.W."/>
            <person name="Tan P."/>
            <person name="Wang J."/>
            <person name="Gasser R.B."/>
        </authorList>
    </citation>
    <scope>NUCLEOTIDE SEQUENCE [LARGE SCALE GENOMIC DNA]</scope>
</reference>
<gene>
    <name evidence="2" type="ORF">T265_09058</name>
</gene>
<dbReference type="KEGG" id="ovi:T265_09058"/>
<feature type="region of interest" description="Disordered" evidence="1">
    <location>
        <begin position="53"/>
        <end position="88"/>
    </location>
</feature>
<protein>
    <submittedName>
        <fullName evidence="2">Uncharacterized protein</fullName>
    </submittedName>
</protein>
<organism evidence="2 3">
    <name type="scientific">Opisthorchis viverrini</name>
    <name type="common">Southeast Asian liver fluke</name>
    <dbReference type="NCBI Taxonomy" id="6198"/>
    <lineage>
        <taxon>Eukaryota</taxon>
        <taxon>Metazoa</taxon>
        <taxon>Spiralia</taxon>
        <taxon>Lophotrochozoa</taxon>
        <taxon>Platyhelminthes</taxon>
        <taxon>Trematoda</taxon>
        <taxon>Digenea</taxon>
        <taxon>Opisthorchiida</taxon>
        <taxon>Opisthorchiata</taxon>
        <taxon>Opisthorchiidae</taxon>
        <taxon>Opisthorchis</taxon>
    </lineage>
</organism>
<name>A0A074Z7A2_OPIVI</name>
<dbReference type="Proteomes" id="UP000054324">
    <property type="component" value="Unassembled WGS sequence"/>
</dbReference>
<dbReference type="PROSITE" id="PS51257">
    <property type="entry name" value="PROKAR_LIPOPROTEIN"/>
    <property type="match status" value="1"/>
</dbReference>
<proteinExistence type="predicted"/>
<dbReference type="CTD" id="20323237"/>
<dbReference type="GeneID" id="20323237"/>
<keyword evidence="3" id="KW-1185">Reference proteome</keyword>
<sequence length="101" mass="10621">MKEASASGANGQSILEIGLAAGMILSACWAAGPLAECSESDQKWMWDIVGFSEEPRGSNESQDRRHVSGDRHDVTRNTGRASIGKLKTSNEDVAGSGLSIA</sequence>
<evidence type="ECO:0000313" key="3">
    <source>
        <dbReference type="Proteomes" id="UP000054324"/>
    </source>
</evidence>
<dbReference type="AlphaFoldDB" id="A0A074Z7A2"/>
<dbReference type="RefSeq" id="XP_009173291.1">
    <property type="nucleotide sequence ID" value="XM_009175027.1"/>
</dbReference>
<accession>A0A074Z7A2</accession>
<feature type="compositionally biased region" description="Basic and acidic residues" evidence="1">
    <location>
        <begin position="53"/>
        <end position="75"/>
    </location>
</feature>